<dbReference type="InterPro" id="IPR014284">
    <property type="entry name" value="RNA_pol_sigma-70_dom"/>
</dbReference>
<dbReference type="InterPro" id="IPR036388">
    <property type="entry name" value="WH-like_DNA-bd_sf"/>
</dbReference>
<dbReference type="SUPFAM" id="SSF88659">
    <property type="entry name" value="Sigma3 and sigma4 domains of RNA polymerase sigma factors"/>
    <property type="match status" value="1"/>
</dbReference>
<evidence type="ECO:0000313" key="9">
    <source>
        <dbReference type="Proteomes" id="UP000482960"/>
    </source>
</evidence>
<name>A0A6V8LI52_9ACTN</name>
<evidence type="ECO:0000256" key="4">
    <source>
        <dbReference type="ARBA" id="ARBA00023125"/>
    </source>
</evidence>
<dbReference type="AlphaFoldDB" id="A0A6V8LI52"/>
<dbReference type="InterPro" id="IPR013324">
    <property type="entry name" value="RNA_pol_sigma_r3/r4-like"/>
</dbReference>
<protein>
    <submittedName>
        <fullName evidence="8">DNA-directed RNA polymerase sigma-70 factor</fullName>
    </submittedName>
</protein>
<gene>
    <name evidence="8" type="primary">rpoE_24</name>
    <name evidence="8" type="ORF">Prum_079710</name>
</gene>
<dbReference type="NCBIfam" id="TIGR02937">
    <property type="entry name" value="sigma70-ECF"/>
    <property type="match status" value="1"/>
</dbReference>
<keyword evidence="5" id="KW-0804">Transcription</keyword>
<dbReference type="EMBL" id="BLPG01000001">
    <property type="protein sequence ID" value="GFJ94329.1"/>
    <property type="molecule type" value="Genomic_DNA"/>
</dbReference>
<dbReference type="GO" id="GO:0006352">
    <property type="term" value="P:DNA-templated transcription initiation"/>
    <property type="evidence" value="ECO:0007669"/>
    <property type="project" value="InterPro"/>
</dbReference>
<accession>A0A6V8LI52</accession>
<dbReference type="InterPro" id="IPR007630">
    <property type="entry name" value="RNA_pol_sigma70_r4"/>
</dbReference>
<keyword evidence="9" id="KW-1185">Reference proteome</keyword>
<dbReference type="Gene3D" id="1.10.10.10">
    <property type="entry name" value="Winged helix-like DNA-binding domain superfamily/Winged helix DNA-binding domain"/>
    <property type="match status" value="1"/>
</dbReference>
<dbReference type="PANTHER" id="PTHR43133:SF52">
    <property type="entry name" value="ECF RNA POLYMERASE SIGMA FACTOR SIGL"/>
    <property type="match status" value="1"/>
</dbReference>
<dbReference type="GO" id="GO:0000428">
    <property type="term" value="C:DNA-directed RNA polymerase complex"/>
    <property type="evidence" value="ECO:0007669"/>
    <property type="project" value="UniProtKB-KW"/>
</dbReference>
<keyword evidence="2" id="KW-0805">Transcription regulation</keyword>
<dbReference type="GO" id="GO:0003677">
    <property type="term" value="F:DNA binding"/>
    <property type="evidence" value="ECO:0007669"/>
    <property type="project" value="UniProtKB-KW"/>
</dbReference>
<evidence type="ECO:0000259" key="6">
    <source>
        <dbReference type="Pfam" id="PF04542"/>
    </source>
</evidence>
<evidence type="ECO:0000256" key="3">
    <source>
        <dbReference type="ARBA" id="ARBA00023082"/>
    </source>
</evidence>
<dbReference type="GO" id="GO:0016987">
    <property type="term" value="F:sigma factor activity"/>
    <property type="evidence" value="ECO:0007669"/>
    <property type="project" value="UniProtKB-KW"/>
</dbReference>
<dbReference type="RefSeq" id="WP_173081386.1">
    <property type="nucleotide sequence ID" value="NZ_BAABJB010000018.1"/>
</dbReference>
<evidence type="ECO:0000256" key="5">
    <source>
        <dbReference type="ARBA" id="ARBA00023163"/>
    </source>
</evidence>
<reference evidence="8 9" key="1">
    <citation type="submission" date="2020-03" db="EMBL/GenBank/DDBJ databases">
        <title>Whole genome shotgun sequence of Phytohabitans rumicis NBRC 108638.</title>
        <authorList>
            <person name="Komaki H."/>
            <person name="Tamura T."/>
        </authorList>
    </citation>
    <scope>NUCLEOTIDE SEQUENCE [LARGE SCALE GENOMIC DNA]</scope>
    <source>
        <strain evidence="8 9">NBRC 108638</strain>
    </source>
</reference>
<dbReference type="SUPFAM" id="SSF88946">
    <property type="entry name" value="Sigma2 domain of RNA polymerase sigma factors"/>
    <property type="match status" value="1"/>
</dbReference>
<dbReference type="NCBIfam" id="NF007227">
    <property type="entry name" value="PRK09645.1"/>
    <property type="match status" value="1"/>
</dbReference>
<dbReference type="InterPro" id="IPR013325">
    <property type="entry name" value="RNA_pol_sigma_r2"/>
</dbReference>
<evidence type="ECO:0000256" key="1">
    <source>
        <dbReference type="ARBA" id="ARBA00010641"/>
    </source>
</evidence>
<dbReference type="Gene3D" id="1.10.1740.10">
    <property type="match status" value="1"/>
</dbReference>
<dbReference type="InterPro" id="IPR007627">
    <property type="entry name" value="RNA_pol_sigma70_r2"/>
</dbReference>
<dbReference type="InterPro" id="IPR039425">
    <property type="entry name" value="RNA_pol_sigma-70-like"/>
</dbReference>
<evidence type="ECO:0000259" key="7">
    <source>
        <dbReference type="Pfam" id="PF04545"/>
    </source>
</evidence>
<dbReference type="Pfam" id="PF04545">
    <property type="entry name" value="Sigma70_r4"/>
    <property type="match status" value="1"/>
</dbReference>
<proteinExistence type="inferred from homology"/>
<keyword evidence="4" id="KW-0238">DNA-binding</keyword>
<organism evidence="8 9">
    <name type="scientific">Phytohabitans rumicis</name>
    <dbReference type="NCBI Taxonomy" id="1076125"/>
    <lineage>
        <taxon>Bacteria</taxon>
        <taxon>Bacillati</taxon>
        <taxon>Actinomycetota</taxon>
        <taxon>Actinomycetes</taxon>
        <taxon>Micromonosporales</taxon>
        <taxon>Micromonosporaceae</taxon>
    </lineage>
</organism>
<reference evidence="8 9" key="2">
    <citation type="submission" date="2020-03" db="EMBL/GenBank/DDBJ databases">
        <authorList>
            <person name="Ichikawa N."/>
            <person name="Kimura A."/>
            <person name="Kitahashi Y."/>
            <person name="Uohara A."/>
        </authorList>
    </citation>
    <scope>NUCLEOTIDE SEQUENCE [LARGE SCALE GENOMIC DNA]</scope>
    <source>
        <strain evidence="8 9">NBRC 108638</strain>
    </source>
</reference>
<feature type="domain" description="RNA polymerase sigma-70 region 4" evidence="7">
    <location>
        <begin position="120"/>
        <end position="169"/>
    </location>
</feature>
<evidence type="ECO:0000256" key="2">
    <source>
        <dbReference type="ARBA" id="ARBA00023015"/>
    </source>
</evidence>
<dbReference type="Proteomes" id="UP000482960">
    <property type="component" value="Unassembled WGS sequence"/>
</dbReference>
<dbReference type="PANTHER" id="PTHR43133">
    <property type="entry name" value="RNA POLYMERASE ECF-TYPE SIGMA FACTO"/>
    <property type="match status" value="1"/>
</dbReference>
<keyword evidence="3" id="KW-0731">Sigma factor</keyword>
<sequence length="182" mass="20197">MARLRPQPRRTSSDEALVRSLYEEHGKALLAYVTRITGDRALAEDVLQETLIRAWRHAETLTESAGSIRGWLFTVARNVMTDKMRAKAVRPAEVAESPATVPVERDHADRVVDSMVALEALEHLSEEHRSVLVEIYFQGRSVAETAEHLGIPAGTVKSRSHNALKNLRELLVGRSTVLKGVA</sequence>
<comment type="similarity">
    <text evidence="1">Belongs to the sigma-70 factor family. ECF subfamily.</text>
</comment>
<dbReference type="Pfam" id="PF04542">
    <property type="entry name" value="Sigma70_r2"/>
    <property type="match status" value="1"/>
</dbReference>
<evidence type="ECO:0000313" key="8">
    <source>
        <dbReference type="EMBL" id="GFJ94329.1"/>
    </source>
</evidence>
<comment type="caution">
    <text evidence="8">The sequence shown here is derived from an EMBL/GenBank/DDBJ whole genome shotgun (WGS) entry which is preliminary data.</text>
</comment>
<keyword evidence="8" id="KW-0240">DNA-directed RNA polymerase</keyword>
<feature type="domain" description="RNA polymerase sigma-70 region 2" evidence="6">
    <location>
        <begin position="21"/>
        <end position="88"/>
    </location>
</feature>
<dbReference type="CDD" id="cd06171">
    <property type="entry name" value="Sigma70_r4"/>
    <property type="match status" value="1"/>
</dbReference>